<sequence>MIEKTRIDGHLLGAGIGIVIGAIPVVIYWFSFSAFGSSTLPWKISFAVEVLCPIFVCVSYFFNKKARRLVWAGVAVCVGFLPTWLLMGSYWVFYFGFAPISFEIRVVALIVCSTVVIGWTWLAWRTYARETRRLGLVGKIFEIKPGYIDYADESDAVIGAVEGPGSSIAIPYWLVSAVAPLLVGYAMFSGRMFDKGSGPHGVFIIFSAFSLPITCWIISKIFVRFAYFHIYLPFRLERETGKKVLFGQ</sequence>
<feature type="transmembrane region" description="Helical" evidence="1">
    <location>
        <begin position="12"/>
        <end position="32"/>
    </location>
</feature>
<keyword evidence="1" id="KW-0812">Transmembrane</keyword>
<dbReference type="AlphaFoldDB" id="A0AAN0RT81"/>
<feature type="transmembrane region" description="Helical" evidence="1">
    <location>
        <begin position="69"/>
        <end position="92"/>
    </location>
</feature>
<protein>
    <submittedName>
        <fullName evidence="2">Membrane protein</fullName>
    </submittedName>
</protein>
<gene>
    <name evidence="2" type="ORF">DM39_292</name>
</gene>
<dbReference type="Proteomes" id="UP000029413">
    <property type="component" value="Chromosome 1"/>
</dbReference>
<feature type="transmembrane region" description="Helical" evidence="1">
    <location>
        <begin position="200"/>
        <end position="223"/>
    </location>
</feature>
<keyword evidence="3" id="KW-1185">Reference proteome</keyword>
<evidence type="ECO:0000313" key="3">
    <source>
        <dbReference type="Proteomes" id="UP000029413"/>
    </source>
</evidence>
<dbReference type="KEGG" id="bcen:DM39_292"/>
<evidence type="ECO:0000256" key="1">
    <source>
        <dbReference type="SAM" id="Phobius"/>
    </source>
</evidence>
<name>A0AAN0RT81_9BURK</name>
<keyword evidence="1" id="KW-0472">Membrane</keyword>
<feature type="transmembrane region" description="Helical" evidence="1">
    <location>
        <begin position="104"/>
        <end position="124"/>
    </location>
</feature>
<reference evidence="2 3" key="1">
    <citation type="submission" date="2014-05" db="EMBL/GenBank/DDBJ databases">
        <authorList>
            <person name="Bishop-Lilly K.A."/>
            <person name="Broomall S.M."/>
            <person name="Chain P.S."/>
            <person name="Chertkov O."/>
            <person name="Coyne S.R."/>
            <person name="Daligault H.E."/>
            <person name="Davenport K.W."/>
            <person name="Erkkila T."/>
            <person name="Frey K.G."/>
            <person name="Gibbons H.S."/>
            <person name="Gu W."/>
            <person name="Jaissle J."/>
            <person name="Johnson S.L."/>
            <person name="Koroleva G.I."/>
            <person name="Ladner J.T."/>
            <person name="Lo C.-C."/>
            <person name="Minogue T.D."/>
            <person name="Munk C."/>
            <person name="Palacios G.F."/>
            <person name="Redden C.L."/>
            <person name="Rosenzweig C.N."/>
            <person name="Scholz M.B."/>
            <person name="Teshima H."/>
            <person name="Xu Y."/>
        </authorList>
    </citation>
    <scope>NUCLEOTIDE SEQUENCE [LARGE SCALE GENOMIC DNA]</scope>
    <source>
        <strain evidence="2 3">DDS 22E-1</strain>
    </source>
</reference>
<proteinExistence type="predicted"/>
<accession>A0AAN0RT81</accession>
<organism evidence="2 3">
    <name type="scientific">Burkholderia cenocepacia</name>
    <dbReference type="NCBI Taxonomy" id="95486"/>
    <lineage>
        <taxon>Bacteria</taxon>
        <taxon>Pseudomonadati</taxon>
        <taxon>Pseudomonadota</taxon>
        <taxon>Betaproteobacteria</taxon>
        <taxon>Burkholderiales</taxon>
        <taxon>Burkholderiaceae</taxon>
        <taxon>Burkholderia</taxon>
        <taxon>Burkholderia cepacia complex</taxon>
    </lineage>
</organism>
<dbReference type="EMBL" id="CP007783">
    <property type="protein sequence ID" value="AIO33442.1"/>
    <property type="molecule type" value="Genomic_DNA"/>
</dbReference>
<feature type="transmembrane region" description="Helical" evidence="1">
    <location>
        <begin position="44"/>
        <end position="62"/>
    </location>
</feature>
<keyword evidence="1" id="KW-1133">Transmembrane helix</keyword>
<evidence type="ECO:0000313" key="2">
    <source>
        <dbReference type="EMBL" id="AIO33442.1"/>
    </source>
</evidence>
<feature type="transmembrane region" description="Helical" evidence="1">
    <location>
        <begin position="170"/>
        <end position="188"/>
    </location>
</feature>